<evidence type="ECO:0000256" key="3">
    <source>
        <dbReference type="ARBA" id="ARBA00007739"/>
    </source>
</evidence>
<evidence type="ECO:0000256" key="13">
    <source>
        <dbReference type="ARBA" id="ARBA00034000"/>
    </source>
</evidence>
<keyword evidence="12" id="KW-0961">Cell wall biogenesis/degradation</keyword>
<dbReference type="GO" id="GO:0008658">
    <property type="term" value="F:penicillin binding"/>
    <property type="evidence" value="ECO:0007669"/>
    <property type="project" value="InterPro"/>
</dbReference>
<dbReference type="GO" id="GO:0008360">
    <property type="term" value="P:regulation of cell shape"/>
    <property type="evidence" value="ECO:0007669"/>
    <property type="project" value="UniProtKB-KW"/>
</dbReference>
<comment type="catalytic activity">
    <reaction evidence="13">
        <text>Preferential cleavage: (Ac)2-L-Lys-D-Ala-|-D-Ala. Also transpeptidation of peptidyl-alanyl moieties that are N-acyl substituents of D-alanine.</text>
        <dbReference type="EC" id="3.4.16.4"/>
    </reaction>
</comment>
<evidence type="ECO:0000256" key="4">
    <source>
        <dbReference type="ARBA" id="ARBA00022645"/>
    </source>
</evidence>
<keyword evidence="8" id="KW-0378">Hydrolase</keyword>
<dbReference type="EMBL" id="CP015136">
    <property type="protein sequence ID" value="AMY10648.1"/>
    <property type="molecule type" value="Genomic_DNA"/>
</dbReference>
<keyword evidence="19" id="KW-1185">Reference proteome</keyword>
<evidence type="ECO:0000313" key="19">
    <source>
        <dbReference type="Proteomes" id="UP000076079"/>
    </source>
</evidence>
<dbReference type="InterPro" id="IPR001264">
    <property type="entry name" value="Glyco_trans_51"/>
</dbReference>
<comment type="catalytic activity">
    <reaction evidence="14">
        <text>[GlcNAc-(1-&gt;4)-Mur2Ac(oyl-L-Ala-gamma-D-Glu-L-Lys-D-Ala-D-Ala)](n)-di-trans,octa-cis-undecaprenyl diphosphate + beta-D-GlcNAc-(1-&gt;4)-Mur2Ac(oyl-L-Ala-gamma-D-Glu-L-Lys-D-Ala-D-Ala)-di-trans,octa-cis-undecaprenyl diphosphate = [GlcNAc-(1-&gt;4)-Mur2Ac(oyl-L-Ala-gamma-D-Glu-L-Lys-D-Ala-D-Ala)](n+1)-di-trans,octa-cis-undecaprenyl diphosphate + di-trans,octa-cis-undecaprenyl diphosphate + H(+)</text>
        <dbReference type="Rhea" id="RHEA:23708"/>
        <dbReference type="Rhea" id="RHEA-COMP:9602"/>
        <dbReference type="Rhea" id="RHEA-COMP:9603"/>
        <dbReference type="ChEBI" id="CHEBI:15378"/>
        <dbReference type="ChEBI" id="CHEBI:58405"/>
        <dbReference type="ChEBI" id="CHEBI:60033"/>
        <dbReference type="ChEBI" id="CHEBI:78435"/>
        <dbReference type="EC" id="2.4.99.28"/>
    </reaction>
</comment>
<evidence type="ECO:0000256" key="5">
    <source>
        <dbReference type="ARBA" id="ARBA00022670"/>
    </source>
</evidence>
<keyword evidence="6" id="KW-0328">Glycosyltransferase</keyword>
<dbReference type="FunFam" id="1.10.3810.10:FF:000001">
    <property type="entry name" value="Penicillin-binding protein 1A"/>
    <property type="match status" value="1"/>
</dbReference>
<evidence type="ECO:0000259" key="17">
    <source>
        <dbReference type="Pfam" id="PF00912"/>
    </source>
</evidence>
<keyword evidence="15" id="KW-0472">Membrane</keyword>
<evidence type="ECO:0000256" key="1">
    <source>
        <dbReference type="ARBA" id="ARBA00004752"/>
    </source>
</evidence>
<dbReference type="GO" id="GO:0009252">
    <property type="term" value="P:peptidoglycan biosynthetic process"/>
    <property type="evidence" value="ECO:0007669"/>
    <property type="project" value="UniProtKB-KW"/>
</dbReference>
<dbReference type="GO" id="GO:0071555">
    <property type="term" value="P:cell wall organization"/>
    <property type="evidence" value="ECO:0007669"/>
    <property type="project" value="UniProtKB-KW"/>
</dbReference>
<keyword evidence="11" id="KW-0511">Multifunctional enzyme</keyword>
<proteinExistence type="inferred from homology"/>
<evidence type="ECO:0000256" key="7">
    <source>
        <dbReference type="ARBA" id="ARBA00022679"/>
    </source>
</evidence>
<dbReference type="InterPro" id="IPR012338">
    <property type="entry name" value="Beta-lactam/transpept-like"/>
</dbReference>
<feature type="domain" description="Penicillin-binding protein transpeptidase" evidence="16">
    <location>
        <begin position="318"/>
        <end position="587"/>
    </location>
</feature>
<comment type="similarity">
    <text evidence="3">In the N-terminal section; belongs to the glycosyltransferase 51 family.</text>
</comment>
<dbReference type="AlphaFoldDB" id="A0A143PR88"/>
<dbReference type="SUPFAM" id="SSF53955">
    <property type="entry name" value="Lysozyme-like"/>
    <property type="match status" value="1"/>
</dbReference>
<feature type="domain" description="Glycosyl transferase family 51" evidence="17">
    <location>
        <begin position="65"/>
        <end position="230"/>
    </location>
</feature>
<evidence type="ECO:0000256" key="2">
    <source>
        <dbReference type="ARBA" id="ARBA00007090"/>
    </source>
</evidence>
<dbReference type="GO" id="GO:0009002">
    <property type="term" value="F:serine-type D-Ala-D-Ala carboxypeptidase activity"/>
    <property type="evidence" value="ECO:0007669"/>
    <property type="project" value="UniProtKB-EC"/>
</dbReference>
<dbReference type="InterPro" id="IPR023346">
    <property type="entry name" value="Lysozyme-like_dom_sf"/>
</dbReference>
<dbReference type="RefSeq" id="WP_110172263.1">
    <property type="nucleotide sequence ID" value="NZ_CP015136.1"/>
</dbReference>
<reference evidence="18 19" key="1">
    <citation type="journal article" date="2016" name="Genome Announc.">
        <title>First Complete Genome Sequence of a Subdivision 6 Acidobacterium Strain.</title>
        <authorList>
            <person name="Huang S."/>
            <person name="Vieira S."/>
            <person name="Bunk B."/>
            <person name="Riedel T."/>
            <person name="Sproer C."/>
            <person name="Overmann J."/>
        </authorList>
    </citation>
    <scope>NUCLEOTIDE SEQUENCE [LARGE SCALE GENOMIC DNA]</scope>
    <source>
        <strain evidence="19">DSM 100886 HEG_-6_39</strain>
    </source>
</reference>
<dbReference type="PANTHER" id="PTHR32282:SF33">
    <property type="entry name" value="PEPTIDOGLYCAN GLYCOSYLTRANSFERASE"/>
    <property type="match status" value="1"/>
</dbReference>
<evidence type="ECO:0000256" key="6">
    <source>
        <dbReference type="ARBA" id="ARBA00022676"/>
    </source>
</evidence>
<evidence type="ECO:0000256" key="9">
    <source>
        <dbReference type="ARBA" id="ARBA00022960"/>
    </source>
</evidence>
<dbReference type="NCBIfam" id="TIGR02074">
    <property type="entry name" value="PBP_1a_fam"/>
    <property type="match status" value="1"/>
</dbReference>
<dbReference type="Pfam" id="PF00912">
    <property type="entry name" value="Transgly"/>
    <property type="match status" value="1"/>
</dbReference>
<keyword evidence="7" id="KW-0808">Transferase</keyword>
<evidence type="ECO:0000256" key="15">
    <source>
        <dbReference type="SAM" id="Phobius"/>
    </source>
</evidence>
<protein>
    <submittedName>
        <fullName evidence="18">Penicillin-binding protein 2D</fullName>
    </submittedName>
</protein>
<keyword evidence="15" id="KW-1133">Transmembrane helix</keyword>
<evidence type="ECO:0000256" key="12">
    <source>
        <dbReference type="ARBA" id="ARBA00023316"/>
    </source>
</evidence>
<dbReference type="InterPro" id="IPR050396">
    <property type="entry name" value="Glycosyltr_51/Transpeptidase"/>
</dbReference>
<dbReference type="InterPro" id="IPR001460">
    <property type="entry name" value="PCN-bd_Tpept"/>
</dbReference>
<keyword evidence="15" id="KW-0812">Transmembrane</keyword>
<organism evidence="18 19">
    <name type="scientific">Luteitalea pratensis</name>
    <dbReference type="NCBI Taxonomy" id="1855912"/>
    <lineage>
        <taxon>Bacteria</taxon>
        <taxon>Pseudomonadati</taxon>
        <taxon>Acidobacteriota</taxon>
        <taxon>Vicinamibacteria</taxon>
        <taxon>Vicinamibacterales</taxon>
        <taxon>Vicinamibacteraceae</taxon>
        <taxon>Luteitalea</taxon>
    </lineage>
</organism>
<comment type="similarity">
    <text evidence="2">In the C-terminal section; belongs to the transpeptidase family.</text>
</comment>
<keyword evidence="5" id="KW-0645">Protease</keyword>
<evidence type="ECO:0000256" key="10">
    <source>
        <dbReference type="ARBA" id="ARBA00022984"/>
    </source>
</evidence>
<sequence length="671" mass="74269">MIRRGRAWLTAQDRSVRLIVQAGLLVGVLFTAWIWKQTWAVHRLTRGVGDTWFHTADGKRWFRLDEQRQDVPLARITPYLQQAFIAVEDHRFYVHPGLDPIGLGRAVYRNTMTGRSEGASTITQQLARTLFLSNRKSYTRKLREAILSVQLELQLSKAQILELYLNRIYLSAGVYGVEPMARRVFGKPAESLSLAESAFIAGLARAPAALSPWSNLPRALERSHVVLARMREAGFITDADQRAARRARLRVRPYEPTSTASDAYARAYIRQLFRDTLGGDHPPEWRVDTTIVAPLQEAADRVVREGLGRFGKRDLQAALVAMDPDTGDVLALVGGRDPAKYPFNRATRSRRQPGSAFKPLLFAAALEQGFSPVSILDGLDAITPQGPDEWAPENSTGQTAPALTLRAALIESNNRAATVLQQRVGTRRVMRVAGDAGLRDLPNVPSLSLGTGLVTPLELTTAFAMFPNGGRSVRPRGILRILDEDGSVAFTNPVVRENVIAPEVAYQMVSMLQDVVDRGTASDARRMGVRFAVGGKTGTTDDFKDAWFVGFSSSLVVGVWVGFDQPATIGREAYGARYALPIWSDFMRRAARVRPPGAFDRPSGLREETLCRVSYKRPVASCPVYTEYLKRGDASPDQLCPVHKGTLRQQVTRTIEGWTAGLARKIRGLFH</sequence>
<dbReference type="InterPro" id="IPR036950">
    <property type="entry name" value="PBP_transglycosylase"/>
</dbReference>
<dbReference type="KEGG" id="abac:LuPra_03886"/>
<name>A0A143PR88_LUTPR</name>
<dbReference type="STRING" id="1855912.LuPra_03886"/>
<dbReference type="Gene3D" id="3.40.710.10">
    <property type="entry name" value="DD-peptidase/beta-lactamase superfamily"/>
    <property type="match status" value="1"/>
</dbReference>
<dbReference type="Pfam" id="PF00905">
    <property type="entry name" value="Transpeptidase"/>
    <property type="match status" value="1"/>
</dbReference>
<dbReference type="PANTHER" id="PTHR32282">
    <property type="entry name" value="BINDING PROTEIN TRANSPEPTIDASE, PUTATIVE-RELATED"/>
    <property type="match status" value="1"/>
</dbReference>
<gene>
    <name evidence="18" type="primary">pbpG_2</name>
    <name evidence="18" type="ORF">LuPra_03886</name>
</gene>
<evidence type="ECO:0000256" key="14">
    <source>
        <dbReference type="ARBA" id="ARBA00049902"/>
    </source>
</evidence>
<dbReference type="GO" id="GO:0030288">
    <property type="term" value="C:outer membrane-bounded periplasmic space"/>
    <property type="evidence" value="ECO:0007669"/>
    <property type="project" value="TreeGrafter"/>
</dbReference>
<feature type="transmembrane region" description="Helical" evidence="15">
    <location>
        <begin position="16"/>
        <end position="35"/>
    </location>
</feature>
<keyword evidence="9" id="KW-0133">Cell shape</keyword>
<evidence type="ECO:0000259" key="16">
    <source>
        <dbReference type="Pfam" id="PF00905"/>
    </source>
</evidence>
<evidence type="ECO:0000256" key="11">
    <source>
        <dbReference type="ARBA" id="ARBA00023268"/>
    </source>
</evidence>
<keyword evidence="4" id="KW-0121">Carboxypeptidase</keyword>
<accession>A0A143PR88</accession>
<dbReference type="Gene3D" id="1.10.3810.10">
    <property type="entry name" value="Biosynthetic peptidoglycan transglycosylase-like"/>
    <property type="match status" value="1"/>
</dbReference>
<dbReference type="PATRIC" id="fig|1813736.3.peg.4093"/>
<dbReference type="GO" id="GO:0008955">
    <property type="term" value="F:peptidoglycan glycosyltransferase activity"/>
    <property type="evidence" value="ECO:0007669"/>
    <property type="project" value="UniProtKB-EC"/>
</dbReference>
<dbReference type="GO" id="GO:0006508">
    <property type="term" value="P:proteolysis"/>
    <property type="evidence" value="ECO:0007669"/>
    <property type="project" value="UniProtKB-KW"/>
</dbReference>
<dbReference type="Proteomes" id="UP000076079">
    <property type="component" value="Chromosome"/>
</dbReference>
<dbReference type="OrthoDB" id="9766909at2"/>
<reference evidence="19" key="2">
    <citation type="submission" date="2016-04" db="EMBL/GenBank/DDBJ databases">
        <title>First Complete Genome Sequence of a Subdivision 6 Acidobacterium.</title>
        <authorList>
            <person name="Huang S."/>
            <person name="Vieira S."/>
            <person name="Bunk B."/>
            <person name="Riedel T."/>
            <person name="Sproeer C."/>
            <person name="Overmann J."/>
        </authorList>
    </citation>
    <scope>NUCLEOTIDE SEQUENCE [LARGE SCALE GENOMIC DNA]</scope>
    <source>
        <strain evidence="19">DSM 100886 HEG_-6_39</strain>
    </source>
</reference>
<dbReference type="SUPFAM" id="SSF56601">
    <property type="entry name" value="beta-lactamase/transpeptidase-like"/>
    <property type="match status" value="1"/>
</dbReference>
<evidence type="ECO:0000256" key="8">
    <source>
        <dbReference type="ARBA" id="ARBA00022801"/>
    </source>
</evidence>
<comment type="pathway">
    <text evidence="1">Cell wall biogenesis; peptidoglycan biosynthesis.</text>
</comment>
<evidence type="ECO:0000313" key="18">
    <source>
        <dbReference type="EMBL" id="AMY10648.1"/>
    </source>
</evidence>
<keyword evidence="10" id="KW-0573">Peptidoglycan synthesis</keyword>